<accession>A0A2M8R454</accession>
<gene>
    <name evidence="2" type="ORF">CVM73_24590</name>
</gene>
<name>A0A2M8R454_9BRAD</name>
<protein>
    <recommendedName>
        <fullName evidence="1">N-acyl amino acid synthase FeeM catalytic core domain-containing protein</fullName>
    </recommendedName>
</protein>
<dbReference type="EMBL" id="PGVG01000023">
    <property type="protein sequence ID" value="PJG52594.1"/>
    <property type="molecule type" value="Genomic_DNA"/>
</dbReference>
<dbReference type="SUPFAM" id="SSF55729">
    <property type="entry name" value="Acyl-CoA N-acyltransferases (Nat)"/>
    <property type="match status" value="1"/>
</dbReference>
<feature type="domain" description="N-acyl amino acid synthase FeeM catalytic core" evidence="1">
    <location>
        <begin position="37"/>
        <end position="196"/>
    </location>
</feature>
<dbReference type="InterPro" id="IPR016181">
    <property type="entry name" value="Acyl_CoA_acyltransferase"/>
</dbReference>
<evidence type="ECO:0000313" key="3">
    <source>
        <dbReference type="Proteomes" id="UP000231194"/>
    </source>
</evidence>
<dbReference type="OrthoDB" id="9812697at2"/>
<proteinExistence type="predicted"/>
<dbReference type="RefSeq" id="WP_100234412.1">
    <property type="nucleotide sequence ID" value="NZ_PGVG01000023.1"/>
</dbReference>
<dbReference type="Pfam" id="PF21926">
    <property type="entry name" value="FeeM"/>
    <property type="match status" value="1"/>
</dbReference>
<dbReference type="Gene3D" id="3.40.630.30">
    <property type="match status" value="1"/>
</dbReference>
<organism evidence="2 3">
    <name type="scientific">Bradyrhizobium forestalis</name>
    <dbReference type="NCBI Taxonomy" id="1419263"/>
    <lineage>
        <taxon>Bacteria</taxon>
        <taxon>Pseudomonadati</taxon>
        <taxon>Pseudomonadota</taxon>
        <taxon>Alphaproteobacteria</taxon>
        <taxon>Hyphomicrobiales</taxon>
        <taxon>Nitrobacteraceae</taxon>
        <taxon>Bradyrhizobium</taxon>
    </lineage>
</organism>
<sequence length="254" mass="29200">MKSGAEPTPALLPRGAALFDRIDYRLIETPEDKDNLYLMRYRAYLQAGLIEPSASLRVSDRFDETPNTWNFGIYVDGELCSSVRIHLLTSEWRMSYTTEVFGDILHPRLDRGEVFVDPCRLVADPDKHHRFPELPYLTVRLAFVACDHFNADTGLAMIRTDHQAFYRRIFLHETISPEPRGFPGWPTKKAVLMATDVRRQRDKVLARFPIMRSSAFERRMLFERSTPRQAVTRPVLLTTPRTLDAAAPALGSVY</sequence>
<keyword evidence="3" id="KW-1185">Reference proteome</keyword>
<dbReference type="Proteomes" id="UP000231194">
    <property type="component" value="Unassembled WGS sequence"/>
</dbReference>
<comment type="caution">
    <text evidence="2">The sequence shown here is derived from an EMBL/GenBank/DDBJ whole genome shotgun (WGS) entry which is preliminary data.</text>
</comment>
<dbReference type="AlphaFoldDB" id="A0A2M8R454"/>
<evidence type="ECO:0000313" key="2">
    <source>
        <dbReference type="EMBL" id="PJG52594.1"/>
    </source>
</evidence>
<dbReference type="InterPro" id="IPR054597">
    <property type="entry name" value="FeeM_cat"/>
</dbReference>
<evidence type="ECO:0000259" key="1">
    <source>
        <dbReference type="Pfam" id="PF21926"/>
    </source>
</evidence>
<reference evidence="2 3" key="1">
    <citation type="submission" date="2017-11" db="EMBL/GenBank/DDBJ databases">
        <title>Bradyrhizobium forestalis sp. nov., an efficient nitrogen-fixing bacterium isolated from nodules of forest legume species in the Amazon.</title>
        <authorList>
            <person name="Costa E.M."/>
            <person name="Guimaraes A."/>
            <person name="Carvalho T.S."/>
            <person name="Rodrigues T.L."/>
            <person name="Ribeiro P.R.A."/>
            <person name="Lebbe L."/>
            <person name="Willems A."/>
            <person name="Moreira F.M.S."/>
        </authorList>
    </citation>
    <scope>NUCLEOTIDE SEQUENCE [LARGE SCALE GENOMIC DNA]</scope>
    <source>
        <strain evidence="2 3">INPA54B</strain>
    </source>
</reference>